<protein>
    <submittedName>
        <fullName evidence="4">FAD-dependent oxidoreductase</fullName>
    </submittedName>
</protein>
<evidence type="ECO:0000313" key="4">
    <source>
        <dbReference type="EMBL" id="MCF6139211.1"/>
    </source>
</evidence>
<reference evidence="4 5" key="1">
    <citation type="submission" date="2022-01" db="EMBL/GenBank/DDBJ databases">
        <title>Alkalihalobacillus sp. EGI L200015, a novel bacterium isolated from a salt lake sediment.</title>
        <authorList>
            <person name="Gao L."/>
            <person name="Fang B.-Z."/>
            <person name="Li W.-J."/>
        </authorList>
    </citation>
    <scope>NUCLEOTIDE SEQUENCE [LARGE SCALE GENOMIC DNA]</scope>
    <source>
        <strain evidence="4 5">KCTC 12718</strain>
    </source>
</reference>
<dbReference type="InterPro" id="IPR001613">
    <property type="entry name" value="Flavin_amine_oxidase"/>
</dbReference>
<dbReference type="Pfam" id="PF01593">
    <property type="entry name" value="Amino_oxidase"/>
    <property type="match status" value="1"/>
</dbReference>
<accession>A0ABS9H556</accession>
<dbReference type="Gene3D" id="3.50.50.60">
    <property type="entry name" value="FAD/NAD(P)-binding domain"/>
    <property type="match status" value="1"/>
</dbReference>
<dbReference type="PANTHER" id="PTHR10742">
    <property type="entry name" value="FLAVIN MONOAMINE OXIDASE"/>
    <property type="match status" value="1"/>
</dbReference>
<comment type="cofactor">
    <cofactor evidence="1">
        <name>FAD</name>
        <dbReference type="ChEBI" id="CHEBI:57692"/>
    </cofactor>
</comment>
<dbReference type="InterPro" id="IPR002937">
    <property type="entry name" value="Amino_oxidase"/>
</dbReference>
<dbReference type="PANTHER" id="PTHR10742:SF342">
    <property type="entry name" value="AMINE OXIDASE"/>
    <property type="match status" value="1"/>
</dbReference>
<dbReference type="EMBL" id="JAKIJS010000002">
    <property type="protein sequence ID" value="MCF6139211.1"/>
    <property type="molecule type" value="Genomic_DNA"/>
</dbReference>
<evidence type="ECO:0000259" key="3">
    <source>
        <dbReference type="Pfam" id="PF01593"/>
    </source>
</evidence>
<evidence type="ECO:0000256" key="1">
    <source>
        <dbReference type="ARBA" id="ARBA00001974"/>
    </source>
</evidence>
<dbReference type="Proteomes" id="UP001649381">
    <property type="component" value="Unassembled WGS sequence"/>
</dbReference>
<dbReference type="PRINTS" id="PR00757">
    <property type="entry name" value="AMINEOXDASEF"/>
</dbReference>
<gene>
    <name evidence="4" type="ORF">L2716_15860</name>
</gene>
<dbReference type="SUPFAM" id="SSF54373">
    <property type="entry name" value="FAD-linked reductases, C-terminal domain"/>
    <property type="match status" value="1"/>
</dbReference>
<keyword evidence="2" id="KW-0560">Oxidoreductase</keyword>
<dbReference type="Gene3D" id="1.10.405.10">
    <property type="entry name" value="Guanine Nucleotide Dissociation Inhibitor, domain 1"/>
    <property type="match status" value="1"/>
</dbReference>
<evidence type="ECO:0000256" key="2">
    <source>
        <dbReference type="ARBA" id="ARBA00023002"/>
    </source>
</evidence>
<dbReference type="RefSeq" id="WP_236337980.1">
    <property type="nucleotide sequence ID" value="NZ_JAKIJS010000002.1"/>
</dbReference>
<name>A0ABS9H556_9BACL</name>
<keyword evidence="5" id="KW-1185">Reference proteome</keyword>
<dbReference type="Gene3D" id="3.90.660.10">
    <property type="match status" value="1"/>
</dbReference>
<evidence type="ECO:0000313" key="5">
    <source>
        <dbReference type="Proteomes" id="UP001649381"/>
    </source>
</evidence>
<feature type="domain" description="Amine oxidase" evidence="3">
    <location>
        <begin position="53"/>
        <end position="500"/>
    </location>
</feature>
<sequence length="504" mass="57283">MRRYPYARNPYPPHKRYKRYTPLKYPQDMIPIIEDGLPNANNPKNVIIIGAGMAGLVSGYLLKKAGHKVTILEGNDRIGGRVYTLREPFSPENYLDMGAMRIPENHYLVNELIKKFDLPTNSFINTTDQDIIYANGVKTTRAEYNKNPDILKYPVEPHEKGKTASQLLMSAVQPFLTLYNNSSPEQRKILLQQFDRYSIENYLRFNPIGPSLSPEALRMVKVMLGIEGFAELSFINILFDVVNTVFNEDLKFNEITGGNDQLPKSFYKDLKPNIHFNEKVNKITTSKDSVSVQARNTKSGKLTTYTGDILIVTIPFSVFQFIEVTPFETFSFEKWKAIRELHYVAAVKIGIEFNKKFWEEEGLAGANVLTDFPNRFTYTPSPDTEKQTGVVLASYSWGDNAKLWNALTEDERIRQALQDLAKIHGDQVYDEFLNGASFSWSQNPFSAGCFTLFKPNQAATFPAYIRRPEGRIHFAGEHASDFQGWIEGAVQSGVRAAHEVNARP</sequence>
<comment type="caution">
    <text evidence="4">The sequence shown here is derived from an EMBL/GenBank/DDBJ whole genome shotgun (WGS) entry which is preliminary data.</text>
</comment>
<dbReference type="SUPFAM" id="SSF51905">
    <property type="entry name" value="FAD/NAD(P)-binding domain"/>
    <property type="match status" value="1"/>
</dbReference>
<proteinExistence type="predicted"/>
<dbReference type="InterPro" id="IPR050281">
    <property type="entry name" value="Flavin_monoamine_oxidase"/>
</dbReference>
<dbReference type="InterPro" id="IPR036188">
    <property type="entry name" value="FAD/NAD-bd_sf"/>
</dbReference>
<organism evidence="4 5">
    <name type="scientific">Pseudalkalibacillus berkeleyi</name>
    <dbReference type="NCBI Taxonomy" id="1069813"/>
    <lineage>
        <taxon>Bacteria</taxon>
        <taxon>Bacillati</taxon>
        <taxon>Bacillota</taxon>
        <taxon>Bacilli</taxon>
        <taxon>Bacillales</taxon>
        <taxon>Fictibacillaceae</taxon>
        <taxon>Pseudalkalibacillus</taxon>
    </lineage>
</organism>